<sequence length="340" mass="36067">MSANRFPLTRRQFQSMAAASGAALTVPGLAQAQADAAASYPNKAVRVVVPFAPGGGTDTLARLLGQKLQTSLGQPFVIDNKPGASGIIGTDAVAKAAPDGYTLSFGLSTSLLINQFLFSKLPYNPQKDLDMLYRVADGATVLVAKPGLPVKTGAELLAYIKANKGKLSYGSYGQGSFSHLMGAYLDHVTQGDLNHVAYKGESPMIQDLLGGQFDFCWSSAINTKQHIATGKLKAIGVNAPKQLSALPGVPTLQESGMKEAPFAMVGWLAMAVPAKTPKAIQEKLAAEIRTALKDPEVRRKIDDMGFGALDNSGPDVFAAEYKREMPRWQELVKVSGAKLD</sequence>
<accession>A0A1Y0ELW8</accession>
<keyword evidence="4" id="KW-1185">Reference proteome</keyword>
<feature type="signal peptide" evidence="2">
    <location>
        <begin position="1"/>
        <end position="32"/>
    </location>
</feature>
<name>A0A1Y0ELW8_9BURK</name>
<dbReference type="PROSITE" id="PS51318">
    <property type="entry name" value="TAT"/>
    <property type="match status" value="1"/>
</dbReference>
<dbReference type="AlphaFoldDB" id="A0A1Y0ELW8"/>
<comment type="similarity">
    <text evidence="1">Belongs to the UPF0065 (bug) family.</text>
</comment>
<dbReference type="InterPro" id="IPR042100">
    <property type="entry name" value="Bug_dom1"/>
</dbReference>
<proteinExistence type="inferred from homology"/>
<reference evidence="3 4" key="1">
    <citation type="submission" date="2017-05" db="EMBL/GenBank/DDBJ databases">
        <authorList>
            <person name="Song R."/>
            <person name="Chenine A.L."/>
            <person name="Ruprecht R.M."/>
        </authorList>
    </citation>
    <scope>NUCLEOTIDE SEQUENCE [LARGE SCALE GENOMIC DNA]</scope>
    <source>
        <strain evidence="3 4">DSM 26136</strain>
    </source>
</reference>
<dbReference type="Pfam" id="PF03401">
    <property type="entry name" value="TctC"/>
    <property type="match status" value="1"/>
</dbReference>
<evidence type="ECO:0000256" key="1">
    <source>
        <dbReference type="ARBA" id="ARBA00006987"/>
    </source>
</evidence>
<protein>
    <submittedName>
        <fullName evidence="3">ABC transporter substrate-binding protein</fullName>
    </submittedName>
</protein>
<keyword evidence="2" id="KW-0732">Signal</keyword>
<dbReference type="PANTHER" id="PTHR42928:SF5">
    <property type="entry name" value="BLR1237 PROTEIN"/>
    <property type="match status" value="1"/>
</dbReference>
<dbReference type="PIRSF" id="PIRSF017082">
    <property type="entry name" value="YflP"/>
    <property type="match status" value="1"/>
</dbReference>
<evidence type="ECO:0000313" key="4">
    <source>
        <dbReference type="Proteomes" id="UP000196138"/>
    </source>
</evidence>
<dbReference type="Gene3D" id="3.40.190.10">
    <property type="entry name" value="Periplasmic binding protein-like II"/>
    <property type="match status" value="1"/>
</dbReference>
<organism evidence="3 4">
    <name type="scientific">Comamonas serinivorans</name>
    <dbReference type="NCBI Taxonomy" id="1082851"/>
    <lineage>
        <taxon>Bacteria</taxon>
        <taxon>Pseudomonadati</taxon>
        <taxon>Pseudomonadota</taxon>
        <taxon>Betaproteobacteria</taxon>
        <taxon>Burkholderiales</taxon>
        <taxon>Comamonadaceae</taxon>
        <taxon>Comamonas</taxon>
    </lineage>
</organism>
<dbReference type="CDD" id="cd07012">
    <property type="entry name" value="PBP2_Bug_TTT"/>
    <property type="match status" value="1"/>
</dbReference>
<feature type="chain" id="PRO_5010990469" evidence="2">
    <location>
        <begin position="33"/>
        <end position="340"/>
    </location>
</feature>
<dbReference type="KEGG" id="cser:CCO03_08080"/>
<dbReference type="Gene3D" id="3.40.190.150">
    <property type="entry name" value="Bordetella uptake gene, domain 1"/>
    <property type="match status" value="1"/>
</dbReference>
<dbReference type="OrthoDB" id="8678477at2"/>
<dbReference type="Proteomes" id="UP000196138">
    <property type="component" value="Chromosome"/>
</dbReference>
<dbReference type="InterPro" id="IPR005064">
    <property type="entry name" value="BUG"/>
</dbReference>
<evidence type="ECO:0000313" key="3">
    <source>
        <dbReference type="EMBL" id="ARU04633.1"/>
    </source>
</evidence>
<evidence type="ECO:0000256" key="2">
    <source>
        <dbReference type="SAM" id="SignalP"/>
    </source>
</evidence>
<gene>
    <name evidence="3" type="ORF">CCO03_08080</name>
</gene>
<dbReference type="EMBL" id="CP021455">
    <property type="protein sequence ID" value="ARU04633.1"/>
    <property type="molecule type" value="Genomic_DNA"/>
</dbReference>
<dbReference type="SUPFAM" id="SSF53850">
    <property type="entry name" value="Periplasmic binding protein-like II"/>
    <property type="match status" value="1"/>
</dbReference>
<dbReference type="PANTHER" id="PTHR42928">
    <property type="entry name" value="TRICARBOXYLATE-BINDING PROTEIN"/>
    <property type="match status" value="1"/>
</dbReference>
<dbReference type="InterPro" id="IPR006311">
    <property type="entry name" value="TAT_signal"/>
</dbReference>